<dbReference type="SUPFAM" id="SSF47240">
    <property type="entry name" value="Ferritin-like"/>
    <property type="match status" value="1"/>
</dbReference>
<keyword evidence="2" id="KW-1185">Reference proteome</keyword>
<dbReference type="GO" id="GO:0016491">
    <property type="term" value="F:oxidoreductase activity"/>
    <property type="evidence" value="ECO:0007669"/>
    <property type="project" value="InterPro"/>
</dbReference>
<dbReference type="InterPro" id="IPR009078">
    <property type="entry name" value="Ferritin-like_SF"/>
</dbReference>
<dbReference type="RefSeq" id="WP_203899025.1">
    <property type="nucleotide sequence ID" value="NZ_BOPF01000007.1"/>
</dbReference>
<dbReference type="Pfam" id="PF11583">
    <property type="entry name" value="AurF"/>
    <property type="match status" value="1"/>
</dbReference>
<organism evidence="1 2">
    <name type="scientific">Virgisporangium aliadipatigenens</name>
    <dbReference type="NCBI Taxonomy" id="741659"/>
    <lineage>
        <taxon>Bacteria</taxon>
        <taxon>Bacillati</taxon>
        <taxon>Actinomycetota</taxon>
        <taxon>Actinomycetes</taxon>
        <taxon>Micromonosporales</taxon>
        <taxon>Micromonosporaceae</taxon>
        <taxon>Virgisporangium</taxon>
    </lineage>
</organism>
<dbReference type="Gene3D" id="1.10.620.20">
    <property type="entry name" value="Ribonucleotide Reductase, subunit A"/>
    <property type="match status" value="1"/>
</dbReference>
<reference evidence="1" key="1">
    <citation type="submission" date="2021-01" db="EMBL/GenBank/DDBJ databases">
        <title>Whole genome shotgun sequence of Virgisporangium aliadipatigenens NBRC 105644.</title>
        <authorList>
            <person name="Komaki H."/>
            <person name="Tamura T."/>
        </authorList>
    </citation>
    <scope>NUCLEOTIDE SEQUENCE</scope>
    <source>
        <strain evidence="1">NBRC 105644</strain>
    </source>
</reference>
<sequence length="296" mass="33199">MTTTSPDRETTAERLLTASTRRSYDPLVAIDWEAPFTPGAFWMPPERSSLYGTELWAAMSHDQRVELTKHEVAGAASAGIWFETVLMQMLIREFYDQDVTSRHAQYALAEVADECRHSIMFGRLIERLGVAPTRASRRDHALGRWLKATATGAHMYASILLAEEILDAFQREVMADEALQPLIRMVARIHVVEEARHVRYAREELVRQVEKSGPLRLAYSRIVIGQAAAAVISRLVHPDIYRAVGIDGSRGRAAALANPHFRATIRWSAAKAVEHLGRLGLVSGPALVYWRRAHLV</sequence>
<proteinExistence type="predicted"/>
<dbReference type="AlphaFoldDB" id="A0A8J3YHR8"/>
<protein>
    <submittedName>
        <fullName evidence="1">Membrane protein</fullName>
    </submittedName>
</protein>
<dbReference type="InterPro" id="IPR025859">
    <property type="entry name" value="AurF/CmlI"/>
</dbReference>
<comment type="caution">
    <text evidence="1">The sequence shown here is derived from an EMBL/GenBank/DDBJ whole genome shotgun (WGS) entry which is preliminary data.</text>
</comment>
<evidence type="ECO:0000313" key="2">
    <source>
        <dbReference type="Proteomes" id="UP000619260"/>
    </source>
</evidence>
<dbReference type="EMBL" id="BOPF01000007">
    <property type="protein sequence ID" value="GIJ45484.1"/>
    <property type="molecule type" value="Genomic_DNA"/>
</dbReference>
<name>A0A8J3YHR8_9ACTN</name>
<evidence type="ECO:0000313" key="1">
    <source>
        <dbReference type="EMBL" id="GIJ45484.1"/>
    </source>
</evidence>
<accession>A0A8J3YHR8</accession>
<gene>
    <name evidence="1" type="ORF">Val02_23700</name>
</gene>
<dbReference type="Proteomes" id="UP000619260">
    <property type="component" value="Unassembled WGS sequence"/>
</dbReference>
<dbReference type="InterPro" id="IPR012348">
    <property type="entry name" value="RNR-like"/>
</dbReference>